<sequence>MKNLRFHVLRHHIKVIPCRVGGCTRTSGLLNAFSRESHWKSHWPEHSDQKKVKPLLNQAWNRGEAYLRDVQPALYELYTKVRKSRTRQELEDCLYHHGQKVYDSETGTNNIALNDRLPPAQSVEANNAITAIQQFHSSEPVHGQFAPDLQAAMQGFSYPPAFDVNGMGPQFPMPVSMTSHLRGHDAYISHGPISMFVPVSGSGSMSSAIYPSPTEYGHPTLNPTGGSFSGVNYSPTTLRYSPLCDLVTDLSTLFNRAGRVERLALLKSQPEFFLAMRDFVNENEGVIESTGITVPQAAPHS</sequence>
<accession>A0A5J5ERP1</accession>
<organism evidence="1 2">
    <name type="scientific">Sphaerosporella brunnea</name>
    <dbReference type="NCBI Taxonomy" id="1250544"/>
    <lineage>
        <taxon>Eukaryota</taxon>
        <taxon>Fungi</taxon>
        <taxon>Dikarya</taxon>
        <taxon>Ascomycota</taxon>
        <taxon>Pezizomycotina</taxon>
        <taxon>Pezizomycetes</taxon>
        <taxon>Pezizales</taxon>
        <taxon>Pyronemataceae</taxon>
        <taxon>Sphaerosporella</taxon>
    </lineage>
</organism>
<evidence type="ECO:0000313" key="1">
    <source>
        <dbReference type="EMBL" id="KAA8901789.1"/>
    </source>
</evidence>
<name>A0A5J5ERP1_9PEZI</name>
<keyword evidence="2" id="KW-1185">Reference proteome</keyword>
<dbReference type="Proteomes" id="UP000326924">
    <property type="component" value="Unassembled WGS sequence"/>
</dbReference>
<dbReference type="OrthoDB" id="10644634at2759"/>
<dbReference type="EMBL" id="VXIS01000141">
    <property type="protein sequence ID" value="KAA8901789.1"/>
    <property type="molecule type" value="Genomic_DNA"/>
</dbReference>
<dbReference type="AlphaFoldDB" id="A0A5J5ERP1"/>
<comment type="caution">
    <text evidence="1">The sequence shown here is derived from an EMBL/GenBank/DDBJ whole genome shotgun (WGS) entry which is preliminary data.</text>
</comment>
<gene>
    <name evidence="1" type="ORF">FN846DRAFT_108351</name>
</gene>
<reference evidence="1 2" key="1">
    <citation type="submission" date="2019-09" db="EMBL/GenBank/DDBJ databases">
        <title>Draft genome of the ectomycorrhizal ascomycete Sphaerosporella brunnea.</title>
        <authorList>
            <consortium name="DOE Joint Genome Institute"/>
            <person name="Benucci G.M."/>
            <person name="Marozzi G."/>
            <person name="Antonielli L."/>
            <person name="Sanchez S."/>
            <person name="Marco P."/>
            <person name="Wang X."/>
            <person name="Falini L.B."/>
            <person name="Barry K."/>
            <person name="Haridas S."/>
            <person name="Lipzen A."/>
            <person name="Labutti K."/>
            <person name="Grigoriev I.V."/>
            <person name="Murat C."/>
            <person name="Martin F."/>
            <person name="Albertini E."/>
            <person name="Donnini D."/>
            <person name="Bonito G."/>
        </authorList>
    </citation>
    <scope>NUCLEOTIDE SEQUENCE [LARGE SCALE GENOMIC DNA]</scope>
    <source>
        <strain evidence="1 2">Sb_GMNB300</strain>
    </source>
</reference>
<protein>
    <submittedName>
        <fullName evidence="1">Uncharacterized protein</fullName>
    </submittedName>
</protein>
<proteinExistence type="predicted"/>
<evidence type="ECO:0000313" key="2">
    <source>
        <dbReference type="Proteomes" id="UP000326924"/>
    </source>
</evidence>
<dbReference type="InParanoid" id="A0A5J5ERP1"/>